<dbReference type="EMBL" id="JABBHF010000018">
    <property type="protein sequence ID" value="NMH89949.1"/>
    <property type="molecule type" value="Genomic_DNA"/>
</dbReference>
<dbReference type="Proteomes" id="UP000746690">
    <property type="component" value="Unassembled WGS sequence"/>
</dbReference>
<keyword evidence="2" id="KW-1185">Reference proteome</keyword>
<evidence type="ECO:0000313" key="1">
    <source>
        <dbReference type="EMBL" id="NMH89949.1"/>
    </source>
</evidence>
<sequence length="130" mass="14682">MKRYLPIIFLIFLFSLSACEPIFNCIIGVKPILHSKTLDNGFIAEYYTEVITAKIKNKINDDDFSYSFDVSGLPVGLKSSSEGHRKLILKGVPRESGEFIIEVFVNVRSVNGEDKLCRNRASKSYTLTIK</sequence>
<gene>
    <name evidence="1" type="ORF">HHX25_20790</name>
</gene>
<proteinExistence type="predicted"/>
<protein>
    <recommendedName>
        <fullName evidence="3">Lipoprotein</fullName>
    </recommendedName>
</protein>
<accession>A0ABX1S5D9</accession>
<evidence type="ECO:0000313" key="2">
    <source>
        <dbReference type="Proteomes" id="UP000746690"/>
    </source>
</evidence>
<name>A0ABX1S5D9_9FLAO</name>
<dbReference type="PROSITE" id="PS51257">
    <property type="entry name" value="PROKAR_LIPOPROTEIN"/>
    <property type="match status" value="1"/>
</dbReference>
<comment type="caution">
    <text evidence="1">The sequence shown here is derived from an EMBL/GenBank/DDBJ whole genome shotgun (WGS) entry which is preliminary data.</text>
</comment>
<reference evidence="1 2" key="1">
    <citation type="submission" date="2020-04" db="EMBL/GenBank/DDBJ databases">
        <title>A Flavivirga sp. nov.</title>
        <authorList>
            <person name="Sun X."/>
        </authorList>
    </citation>
    <scope>NUCLEOTIDE SEQUENCE [LARGE SCALE GENOMIC DNA]</scope>
    <source>
        <strain evidence="1 2">Y03</strain>
    </source>
</reference>
<evidence type="ECO:0008006" key="3">
    <source>
        <dbReference type="Google" id="ProtNLM"/>
    </source>
</evidence>
<organism evidence="1 2">
    <name type="scientific">Flavivirga algicola</name>
    <dbReference type="NCBI Taxonomy" id="2729136"/>
    <lineage>
        <taxon>Bacteria</taxon>
        <taxon>Pseudomonadati</taxon>
        <taxon>Bacteroidota</taxon>
        <taxon>Flavobacteriia</taxon>
        <taxon>Flavobacteriales</taxon>
        <taxon>Flavobacteriaceae</taxon>
        <taxon>Flavivirga</taxon>
    </lineage>
</organism>
<dbReference type="RefSeq" id="WP_169677349.1">
    <property type="nucleotide sequence ID" value="NZ_JABBHF010000018.1"/>
</dbReference>